<accession>A0A2U2BRI8</accession>
<sequence>MSTTTPALDPPPAAAPGAMPLSRLLDDRLRDRPAAQAALAWALGQRGLAEHGRLPLWDPALPFLLCLSQKAASTTALKWWLHHLGRLDEALAHDRWIHNFETGVIKAAPGYRRGVEAAVRDGLPIVKVVREPTARAYGGYLSLHEKHVFNPERRHWAAPWRAAALAFAHGAGTPLETRLSFHDYLRWLNATPVWRMDGHFAPQHGHVDRACADRISYVRIEDGADAFRAIEARFGLETSSDARMEALGQSFHHSRQAASDAAARREAVETGIDPLTYRRTPAPAIDAAALRDHPATRDLLARYFARDYDAFGYARP</sequence>
<evidence type="ECO:0008006" key="3">
    <source>
        <dbReference type="Google" id="ProtNLM"/>
    </source>
</evidence>
<evidence type="ECO:0000313" key="1">
    <source>
        <dbReference type="EMBL" id="PWE16631.1"/>
    </source>
</evidence>
<gene>
    <name evidence="1" type="ORF">DDZ18_12780</name>
</gene>
<dbReference type="Proteomes" id="UP000245168">
    <property type="component" value="Unassembled WGS sequence"/>
</dbReference>
<dbReference type="EMBL" id="QEXV01000006">
    <property type="protein sequence ID" value="PWE16631.1"/>
    <property type="molecule type" value="Genomic_DNA"/>
</dbReference>
<protein>
    <recommendedName>
        <fullName evidence="3">Sulfotransferase family protein</fullName>
    </recommendedName>
</protein>
<proteinExistence type="predicted"/>
<name>A0A2U2BRI8_9PROT</name>
<dbReference type="AlphaFoldDB" id="A0A2U2BRI8"/>
<organism evidence="1 2">
    <name type="scientific">Marinicauda salina</name>
    <dbReference type="NCBI Taxonomy" id="2135793"/>
    <lineage>
        <taxon>Bacteria</taxon>
        <taxon>Pseudomonadati</taxon>
        <taxon>Pseudomonadota</taxon>
        <taxon>Alphaproteobacteria</taxon>
        <taxon>Maricaulales</taxon>
        <taxon>Maricaulaceae</taxon>
        <taxon>Marinicauda</taxon>
    </lineage>
</organism>
<comment type="caution">
    <text evidence="1">The sequence shown here is derived from an EMBL/GenBank/DDBJ whole genome shotgun (WGS) entry which is preliminary data.</text>
</comment>
<dbReference type="OrthoDB" id="7736814at2"/>
<evidence type="ECO:0000313" key="2">
    <source>
        <dbReference type="Proteomes" id="UP000245168"/>
    </source>
</evidence>
<reference evidence="2" key="1">
    <citation type="submission" date="2018-05" db="EMBL/GenBank/DDBJ databases">
        <authorList>
            <person name="Liu B.-T."/>
        </authorList>
    </citation>
    <scope>NUCLEOTIDE SEQUENCE [LARGE SCALE GENOMIC DNA]</scope>
    <source>
        <strain evidence="2">WD6-1</strain>
    </source>
</reference>
<dbReference type="RefSeq" id="WP_109253786.1">
    <property type="nucleotide sequence ID" value="NZ_QEXV01000006.1"/>
</dbReference>
<keyword evidence="2" id="KW-1185">Reference proteome</keyword>